<organism evidence="2 3">
    <name type="scientific">Petrolisthes cinctipes</name>
    <name type="common">Flat porcelain crab</name>
    <dbReference type="NCBI Taxonomy" id="88211"/>
    <lineage>
        <taxon>Eukaryota</taxon>
        <taxon>Metazoa</taxon>
        <taxon>Ecdysozoa</taxon>
        <taxon>Arthropoda</taxon>
        <taxon>Crustacea</taxon>
        <taxon>Multicrustacea</taxon>
        <taxon>Malacostraca</taxon>
        <taxon>Eumalacostraca</taxon>
        <taxon>Eucarida</taxon>
        <taxon>Decapoda</taxon>
        <taxon>Pleocyemata</taxon>
        <taxon>Anomura</taxon>
        <taxon>Galatheoidea</taxon>
        <taxon>Porcellanidae</taxon>
        <taxon>Petrolisthes</taxon>
    </lineage>
</organism>
<dbReference type="Proteomes" id="UP001286313">
    <property type="component" value="Unassembled WGS sequence"/>
</dbReference>
<comment type="caution">
    <text evidence="2">The sequence shown here is derived from an EMBL/GenBank/DDBJ whole genome shotgun (WGS) entry which is preliminary data.</text>
</comment>
<evidence type="ECO:0000313" key="2">
    <source>
        <dbReference type="EMBL" id="KAK3857182.1"/>
    </source>
</evidence>
<keyword evidence="3" id="KW-1185">Reference proteome</keyword>
<protein>
    <submittedName>
        <fullName evidence="2">Uncharacterized protein</fullName>
    </submittedName>
</protein>
<evidence type="ECO:0000313" key="3">
    <source>
        <dbReference type="Proteomes" id="UP001286313"/>
    </source>
</evidence>
<feature type="compositionally biased region" description="Polar residues" evidence="1">
    <location>
        <begin position="60"/>
        <end position="71"/>
    </location>
</feature>
<evidence type="ECO:0000256" key="1">
    <source>
        <dbReference type="SAM" id="MobiDB-lite"/>
    </source>
</evidence>
<feature type="region of interest" description="Disordered" evidence="1">
    <location>
        <begin position="55"/>
        <end position="77"/>
    </location>
</feature>
<dbReference type="AlphaFoldDB" id="A0AAE1BU59"/>
<reference evidence="2" key="1">
    <citation type="submission" date="2023-10" db="EMBL/GenBank/DDBJ databases">
        <title>Genome assemblies of two species of porcelain crab, Petrolisthes cinctipes and Petrolisthes manimaculis (Anomura: Porcellanidae).</title>
        <authorList>
            <person name="Angst P."/>
        </authorList>
    </citation>
    <scope>NUCLEOTIDE SEQUENCE</scope>
    <source>
        <strain evidence="2">PB745_01</strain>
        <tissue evidence="2">Gill</tissue>
    </source>
</reference>
<accession>A0AAE1BU59</accession>
<proteinExistence type="predicted"/>
<dbReference type="EMBL" id="JAWQEG010005672">
    <property type="protein sequence ID" value="KAK3857182.1"/>
    <property type="molecule type" value="Genomic_DNA"/>
</dbReference>
<gene>
    <name evidence="2" type="ORF">Pcinc_036541</name>
</gene>
<name>A0AAE1BU59_PETCI</name>
<sequence>MLGGGDDDVDDGVDVLQWDFPPTLFSECSLGRGDKDVAHREGHLSLDTPCHHDKREGNNALMSCTTRNNGGTVRYAS</sequence>